<comment type="caution">
    <text evidence="1">The sequence shown here is derived from an EMBL/GenBank/DDBJ whole genome shotgun (WGS) entry which is preliminary data.</text>
</comment>
<dbReference type="SUPFAM" id="SSF54060">
    <property type="entry name" value="His-Me finger endonucleases"/>
    <property type="match status" value="1"/>
</dbReference>
<dbReference type="PANTHER" id="PTHR31511:SF12">
    <property type="entry name" value="RHO TERMINATION FACTOR N-TERMINAL DOMAIN-CONTAINING PROTEIN"/>
    <property type="match status" value="1"/>
</dbReference>
<proteinExistence type="predicted"/>
<dbReference type="PANTHER" id="PTHR31511">
    <property type="entry name" value="PROTEIN CBG23764"/>
    <property type="match status" value="1"/>
</dbReference>
<sequence length="329" mass="37918">MRNEDNMCLIWCHVRHLRPKARRATTITKNDRDFELNVDYSGIEFPVKISDIGKIEKRNNINISVIGYRGKKQFYPIRISKGEHEDHMELLLLGDGNRKLHYVLIKDINRLLCSVSKTKAKAHYCLHCFHNCVSEETLAKHKEVCIEVNEVQATRLPKAGSKTRLKNHRICLPVPFVIYADFESILVPNEITKDDTNCDESYTEKYQTHQACSFGLKTVCNYNDSYSGEYTSYVGKDAAYVFLKTLIKEAGRCRSNVNNLFKKKMIISPEQEQEFMNAADCSICGELLGEDRVRDHCHITGHYRGAALQFKMQDIMESPCGLPQLERIR</sequence>
<accession>A0A6S7FP39</accession>
<keyword evidence="2" id="KW-1185">Reference proteome</keyword>
<evidence type="ECO:0000313" key="2">
    <source>
        <dbReference type="Proteomes" id="UP001152795"/>
    </source>
</evidence>
<gene>
    <name evidence="1" type="ORF">PACLA_8A011321</name>
</gene>
<dbReference type="InterPro" id="IPR044925">
    <property type="entry name" value="His-Me_finger_sf"/>
</dbReference>
<dbReference type="AlphaFoldDB" id="A0A6S7FP39"/>
<dbReference type="Proteomes" id="UP001152795">
    <property type="component" value="Unassembled WGS sequence"/>
</dbReference>
<name>A0A6S7FP39_PARCT</name>
<reference evidence="1" key="1">
    <citation type="submission" date="2020-04" db="EMBL/GenBank/DDBJ databases">
        <authorList>
            <person name="Alioto T."/>
            <person name="Alioto T."/>
            <person name="Gomez Garrido J."/>
        </authorList>
    </citation>
    <scope>NUCLEOTIDE SEQUENCE</scope>
    <source>
        <strain evidence="1">A484AB</strain>
    </source>
</reference>
<protein>
    <submittedName>
        <fullName evidence="1">Uncharacterized protein</fullName>
    </submittedName>
</protein>
<dbReference type="EMBL" id="CACRXK020000132">
    <property type="protein sequence ID" value="CAB3978683.1"/>
    <property type="molecule type" value="Genomic_DNA"/>
</dbReference>
<organism evidence="1 2">
    <name type="scientific">Paramuricea clavata</name>
    <name type="common">Red gorgonian</name>
    <name type="synonym">Violescent sea-whip</name>
    <dbReference type="NCBI Taxonomy" id="317549"/>
    <lineage>
        <taxon>Eukaryota</taxon>
        <taxon>Metazoa</taxon>
        <taxon>Cnidaria</taxon>
        <taxon>Anthozoa</taxon>
        <taxon>Octocorallia</taxon>
        <taxon>Malacalcyonacea</taxon>
        <taxon>Plexauridae</taxon>
        <taxon>Paramuricea</taxon>
    </lineage>
</organism>
<dbReference type="OrthoDB" id="5976830at2759"/>
<evidence type="ECO:0000313" key="1">
    <source>
        <dbReference type="EMBL" id="CAB3978683.1"/>
    </source>
</evidence>